<sequence length="294" mass="32650">MFLVIALFDGGVQSLSFGNKYQDDSSIPMDKAKVTITSTNAINISSQSDECYKVTISHDGSLKHSHGGLISSVSLTSSTEIHQSSKHGATQNLQGVRGSPDAKAKKERLKSLDTFRGYGQIQTYSILIDPISVWYLGPGGLENYGKQYNCTGGAAGYIDRKVFGEKHIYGSPTCKCLLAGILCKFSKNDGWIPINKNLWSLSFVFCLGGFAFLLLCFCYLMIDEWKIWNGAPFYYPGMNAILVYMGHELLHKNFPVSWDVPETHASKLAIDLYGASLWVIVATYLYYKKSFYVI</sequence>
<name>A0A8S3PZV4_MYTED</name>
<dbReference type="OrthoDB" id="2149840at2759"/>
<protein>
    <submittedName>
        <fullName evidence="2">HGSNAT</fullName>
        <ecNumber evidence="2">2.3.1.78</ecNumber>
    </submittedName>
</protein>
<keyword evidence="1" id="KW-0472">Membrane</keyword>
<feature type="transmembrane region" description="Helical" evidence="1">
    <location>
        <begin position="233"/>
        <end position="250"/>
    </location>
</feature>
<proteinExistence type="predicted"/>
<comment type="caution">
    <text evidence="2">The sequence shown here is derived from an EMBL/GenBank/DDBJ whole genome shotgun (WGS) entry which is preliminary data.</text>
</comment>
<evidence type="ECO:0000313" key="2">
    <source>
        <dbReference type="EMBL" id="CAG2189811.1"/>
    </source>
</evidence>
<keyword evidence="3" id="KW-1185">Reference proteome</keyword>
<keyword evidence="2" id="KW-0012">Acyltransferase</keyword>
<dbReference type="GO" id="GO:0015019">
    <property type="term" value="F:heparan-alpha-glucosaminide N-acetyltransferase activity"/>
    <property type="evidence" value="ECO:0007669"/>
    <property type="project" value="UniProtKB-EC"/>
</dbReference>
<dbReference type="EC" id="2.3.1.78" evidence="2"/>
<dbReference type="PANTHER" id="PTHR31061:SF24">
    <property type="entry name" value="LD22376P"/>
    <property type="match status" value="1"/>
</dbReference>
<accession>A0A8S3PZV4</accession>
<dbReference type="EMBL" id="CAJPWZ010000305">
    <property type="protein sequence ID" value="CAG2189811.1"/>
    <property type="molecule type" value="Genomic_DNA"/>
</dbReference>
<reference evidence="2" key="1">
    <citation type="submission" date="2021-03" db="EMBL/GenBank/DDBJ databases">
        <authorList>
            <person name="Bekaert M."/>
        </authorList>
    </citation>
    <scope>NUCLEOTIDE SEQUENCE</scope>
</reference>
<keyword evidence="1" id="KW-1133">Transmembrane helix</keyword>
<gene>
    <name evidence="2" type="ORF">MEDL_5177</name>
</gene>
<organism evidence="2 3">
    <name type="scientific">Mytilus edulis</name>
    <name type="common">Blue mussel</name>
    <dbReference type="NCBI Taxonomy" id="6550"/>
    <lineage>
        <taxon>Eukaryota</taxon>
        <taxon>Metazoa</taxon>
        <taxon>Spiralia</taxon>
        <taxon>Lophotrochozoa</taxon>
        <taxon>Mollusca</taxon>
        <taxon>Bivalvia</taxon>
        <taxon>Autobranchia</taxon>
        <taxon>Pteriomorphia</taxon>
        <taxon>Mytilida</taxon>
        <taxon>Mytiloidea</taxon>
        <taxon>Mytilidae</taxon>
        <taxon>Mytilinae</taxon>
        <taxon>Mytilus</taxon>
    </lineage>
</organism>
<dbReference type="AlphaFoldDB" id="A0A8S3PZV4"/>
<feature type="transmembrane region" description="Helical" evidence="1">
    <location>
        <begin position="270"/>
        <end position="287"/>
    </location>
</feature>
<dbReference type="Proteomes" id="UP000683360">
    <property type="component" value="Unassembled WGS sequence"/>
</dbReference>
<evidence type="ECO:0000313" key="3">
    <source>
        <dbReference type="Proteomes" id="UP000683360"/>
    </source>
</evidence>
<dbReference type="PANTHER" id="PTHR31061">
    <property type="entry name" value="LD22376P"/>
    <property type="match status" value="1"/>
</dbReference>
<evidence type="ECO:0000256" key="1">
    <source>
        <dbReference type="SAM" id="Phobius"/>
    </source>
</evidence>
<feature type="transmembrane region" description="Helical" evidence="1">
    <location>
        <begin position="198"/>
        <end position="221"/>
    </location>
</feature>
<keyword evidence="1" id="KW-0812">Transmembrane</keyword>
<keyword evidence="2" id="KW-0808">Transferase</keyword>